<accession>A0ABQ6DAS1</accession>
<organism evidence="1 2">
    <name type="scientific">Methylobacterium brachythecii</name>
    <dbReference type="NCBI Taxonomy" id="1176177"/>
    <lineage>
        <taxon>Bacteria</taxon>
        <taxon>Pseudomonadati</taxon>
        <taxon>Pseudomonadota</taxon>
        <taxon>Alphaproteobacteria</taxon>
        <taxon>Hyphomicrobiales</taxon>
        <taxon>Methylobacteriaceae</taxon>
        <taxon>Methylobacterium</taxon>
    </lineage>
</organism>
<dbReference type="Proteomes" id="UP001156881">
    <property type="component" value="Unassembled WGS sequence"/>
</dbReference>
<evidence type="ECO:0000313" key="1">
    <source>
        <dbReference type="EMBL" id="GLS45257.1"/>
    </source>
</evidence>
<keyword evidence="2" id="KW-1185">Reference proteome</keyword>
<name>A0ABQ6DAS1_9HYPH</name>
<reference evidence="2" key="1">
    <citation type="journal article" date="2019" name="Int. J. Syst. Evol. Microbiol.">
        <title>The Global Catalogue of Microorganisms (GCM) 10K type strain sequencing project: providing services to taxonomists for standard genome sequencing and annotation.</title>
        <authorList>
            <consortium name="The Broad Institute Genomics Platform"/>
            <consortium name="The Broad Institute Genome Sequencing Center for Infectious Disease"/>
            <person name="Wu L."/>
            <person name="Ma J."/>
        </authorList>
    </citation>
    <scope>NUCLEOTIDE SEQUENCE [LARGE SCALE GENOMIC DNA]</scope>
    <source>
        <strain evidence="2">NBRC 107710</strain>
    </source>
</reference>
<evidence type="ECO:0000313" key="2">
    <source>
        <dbReference type="Proteomes" id="UP001156881"/>
    </source>
</evidence>
<sequence>MRDLKASQGFAPSERMSGGYDERCAADLANVSEGRDLSREDRAWLARVVTGAVRPNRDKPLWDLAHALAALARFQGCRDGRDLVTLALDPGLARADAIAARLSGMRAGAGVAIDGRGLVLQDGGEGWRTTWSGLARLLALAEFVLTAEDLEQFATVSGWLDDLVAEPGSDGATFLAKRLARHLAAYRNAHLPLAPLERRFRAILGFLDGQRSFVDDDILGFWRNEMATGERPGFRTVAEHFVTFEAASGLLGGLESLSSPVSLDAAEGWEERLDASLADLAAAEPAEALAALLSDLPNGPKILTGAERDDLVDFLRLEPFHRTRPLTALRAASFGRVQSGIANRLRRGSGGGDVAERASCAEAESYAALQERAGSLAKHLARMLKIAAALRIADRDALPAETRAALDAAEADLRRVRRAGFEDRAELAAGFAAVDATLVRLAEETGRLEQALAALARQRPLEPAFAADRVIFAQAFAEAYAGEAAA</sequence>
<gene>
    <name evidence="1" type="ORF">GCM10007884_32460</name>
</gene>
<protein>
    <submittedName>
        <fullName evidence="1">Uncharacterized protein</fullName>
    </submittedName>
</protein>
<dbReference type="EMBL" id="BSPG01000020">
    <property type="protein sequence ID" value="GLS45257.1"/>
    <property type="molecule type" value="Genomic_DNA"/>
</dbReference>
<proteinExistence type="predicted"/>
<comment type="caution">
    <text evidence="1">The sequence shown here is derived from an EMBL/GenBank/DDBJ whole genome shotgun (WGS) entry which is preliminary data.</text>
</comment>